<dbReference type="AlphaFoldDB" id="A0AAE0K7S0"/>
<gene>
    <name evidence="5" type="ORF">B0T24DRAFT_577929</name>
</gene>
<feature type="domain" description="Fungal lipase-type" evidence="4">
    <location>
        <begin position="170"/>
        <end position="312"/>
    </location>
</feature>
<sequence>MWKPKALKSRGAKASMHSAVTIVSSTNTLTPNSQVASATNSQAASAAVAELTAGLDFIFDQLGGEDEPTDLVQLHLERLAIEAAKYQSSRVTDGGGEDWTCTHAMSRLLQAACRCSSMVYDPTQQPSLYGLELEPVLHRTPSMMGTVKAASMWKINNVRISGWSGKTLMVSIRGTATKTDHMVNMNGEPRDASGVFTFAETETAINAHAGFFACAKTLIPALERDIADQVALDDEMLNIIFTGHSAGGAVASLVFLHFACHSPAQLPSAKYSLITFGSAPSTSQSVTELCRSQPSVGLLINFVNEYDMVSRSDKAYIRSILDLYRSRYGLPPVANTHLTERLLRDGGLGNSPSIASIAVHAGPKVGVTWPLPAPVFHLVGDIVVLRVCFDAPEADDVIPEASLKADKVSPDEFGKLLFCDLSVHRRTAYLERLNMLVRETREREFGSVGGDYASTDDFTKDVFVELSAV</sequence>
<dbReference type="EMBL" id="JAULSN010000005">
    <property type="protein sequence ID" value="KAK3370940.1"/>
    <property type="molecule type" value="Genomic_DNA"/>
</dbReference>
<dbReference type="SUPFAM" id="SSF53474">
    <property type="entry name" value="alpha/beta-Hydrolases"/>
    <property type="match status" value="1"/>
</dbReference>
<dbReference type="InterPro" id="IPR002921">
    <property type="entry name" value="Fungal_lipase-type"/>
</dbReference>
<dbReference type="InterPro" id="IPR051218">
    <property type="entry name" value="Sec_MonoDiacylglyc_Lipase"/>
</dbReference>
<organism evidence="5 6">
    <name type="scientific">Lasiosphaeria ovina</name>
    <dbReference type="NCBI Taxonomy" id="92902"/>
    <lineage>
        <taxon>Eukaryota</taxon>
        <taxon>Fungi</taxon>
        <taxon>Dikarya</taxon>
        <taxon>Ascomycota</taxon>
        <taxon>Pezizomycotina</taxon>
        <taxon>Sordariomycetes</taxon>
        <taxon>Sordariomycetidae</taxon>
        <taxon>Sordariales</taxon>
        <taxon>Lasiosphaeriaceae</taxon>
        <taxon>Lasiosphaeria</taxon>
    </lineage>
</organism>
<keyword evidence="6" id="KW-1185">Reference proteome</keyword>
<protein>
    <recommendedName>
        <fullName evidence="4">Fungal lipase-type domain-containing protein</fullName>
    </recommendedName>
</protein>
<reference evidence="5" key="1">
    <citation type="journal article" date="2023" name="Mol. Phylogenet. Evol.">
        <title>Genome-scale phylogeny and comparative genomics of the fungal order Sordariales.</title>
        <authorList>
            <person name="Hensen N."/>
            <person name="Bonometti L."/>
            <person name="Westerberg I."/>
            <person name="Brannstrom I.O."/>
            <person name="Guillou S."/>
            <person name="Cros-Aarteil S."/>
            <person name="Calhoun S."/>
            <person name="Haridas S."/>
            <person name="Kuo A."/>
            <person name="Mondo S."/>
            <person name="Pangilinan J."/>
            <person name="Riley R."/>
            <person name="LaButti K."/>
            <person name="Andreopoulos B."/>
            <person name="Lipzen A."/>
            <person name="Chen C."/>
            <person name="Yan M."/>
            <person name="Daum C."/>
            <person name="Ng V."/>
            <person name="Clum A."/>
            <person name="Steindorff A."/>
            <person name="Ohm R.A."/>
            <person name="Martin F."/>
            <person name="Silar P."/>
            <person name="Natvig D.O."/>
            <person name="Lalanne C."/>
            <person name="Gautier V."/>
            <person name="Ament-Velasquez S.L."/>
            <person name="Kruys A."/>
            <person name="Hutchinson M.I."/>
            <person name="Powell A.J."/>
            <person name="Barry K."/>
            <person name="Miller A.N."/>
            <person name="Grigoriev I.V."/>
            <person name="Debuchy R."/>
            <person name="Gladieux P."/>
            <person name="Hiltunen Thoren M."/>
            <person name="Johannesson H."/>
        </authorList>
    </citation>
    <scope>NUCLEOTIDE SEQUENCE</scope>
    <source>
        <strain evidence="5">CBS 958.72</strain>
    </source>
</reference>
<comment type="catalytic activity">
    <reaction evidence="2">
        <text>a diacylglycerol + H2O = a monoacylglycerol + a fatty acid + H(+)</text>
        <dbReference type="Rhea" id="RHEA:32731"/>
        <dbReference type="ChEBI" id="CHEBI:15377"/>
        <dbReference type="ChEBI" id="CHEBI:15378"/>
        <dbReference type="ChEBI" id="CHEBI:17408"/>
        <dbReference type="ChEBI" id="CHEBI:18035"/>
        <dbReference type="ChEBI" id="CHEBI:28868"/>
    </reaction>
</comment>
<dbReference type="Proteomes" id="UP001287356">
    <property type="component" value="Unassembled WGS sequence"/>
</dbReference>
<evidence type="ECO:0000256" key="3">
    <source>
        <dbReference type="ARBA" id="ARBA00048461"/>
    </source>
</evidence>
<dbReference type="InterPro" id="IPR029058">
    <property type="entry name" value="AB_hydrolase_fold"/>
</dbReference>
<dbReference type="Pfam" id="PF01764">
    <property type="entry name" value="Lipase_3"/>
    <property type="match status" value="1"/>
</dbReference>
<evidence type="ECO:0000313" key="6">
    <source>
        <dbReference type="Proteomes" id="UP001287356"/>
    </source>
</evidence>
<name>A0AAE0K7S0_9PEZI</name>
<dbReference type="Gene3D" id="3.40.50.1820">
    <property type="entry name" value="alpha/beta hydrolase"/>
    <property type="match status" value="1"/>
</dbReference>
<evidence type="ECO:0000259" key="4">
    <source>
        <dbReference type="Pfam" id="PF01764"/>
    </source>
</evidence>
<dbReference type="PANTHER" id="PTHR45856">
    <property type="entry name" value="ALPHA/BETA-HYDROLASES SUPERFAMILY PROTEIN"/>
    <property type="match status" value="1"/>
</dbReference>
<dbReference type="GO" id="GO:0006629">
    <property type="term" value="P:lipid metabolic process"/>
    <property type="evidence" value="ECO:0007669"/>
    <property type="project" value="InterPro"/>
</dbReference>
<accession>A0AAE0K7S0</accession>
<evidence type="ECO:0000256" key="1">
    <source>
        <dbReference type="ARBA" id="ARBA00043996"/>
    </source>
</evidence>
<comment type="caution">
    <text evidence="5">The sequence shown here is derived from an EMBL/GenBank/DDBJ whole genome shotgun (WGS) entry which is preliminary data.</text>
</comment>
<evidence type="ECO:0000313" key="5">
    <source>
        <dbReference type="EMBL" id="KAK3370940.1"/>
    </source>
</evidence>
<proteinExistence type="inferred from homology"/>
<evidence type="ECO:0000256" key="2">
    <source>
        <dbReference type="ARBA" id="ARBA00047591"/>
    </source>
</evidence>
<comment type="similarity">
    <text evidence="1">Belongs to the AB hydrolase superfamily. Lipase family. Class 3 subfamily.</text>
</comment>
<reference evidence="5" key="2">
    <citation type="submission" date="2023-06" db="EMBL/GenBank/DDBJ databases">
        <authorList>
            <consortium name="Lawrence Berkeley National Laboratory"/>
            <person name="Haridas S."/>
            <person name="Hensen N."/>
            <person name="Bonometti L."/>
            <person name="Westerberg I."/>
            <person name="Brannstrom I.O."/>
            <person name="Guillou S."/>
            <person name="Cros-Aarteil S."/>
            <person name="Calhoun S."/>
            <person name="Kuo A."/>
            <person name="Mondo S."/>
            <person name="Pangilinan J."/>
            <person name="Riley R."/>
            <person name="Labutti K."/>
            <person name="Andreopoulos B."/>
            <person name="Lipzen A."/>
            <person name="Chen C."/>
            <person name="Yanf M."/>
            <person name="Daum C."/>
            <person name="Ng V."/>
            <person name="Clum A."/>
            <person name="Steindorff A."/>
            <person name="Ohm R."/>
            <person name="Martin F."/>
            <person name="Silar P."/>
            <person name="Natvig D."/>
            <person name="Lalanne C."/>
            <person name="Gautier V."/>
            <person name="Ament-Velasquez S.L."/>
            <person name="Kruys A."/>
            <person name="Hutchinson M.I."/>
            <person name="Powell A.J."/>
            <person name="Barry K."/>
            <person name="Miller A.N."/>
            <person name="Grigoriev I.V."/>
            <person name="Debuchy R."/>
            <person name="Gladieux P."/>
            <person name="Thoren M.H."/>
            <person name="Johannesson H."/>
        </authorList>
    </citation>
    <scope>NUCLEOTIDE SEQUENCE</scope>
    <source>
        <strain evidence="5">CBS 958.72</strain>
    </source>
</reference>
<dbReference type="PANTHER" id="PTHR45856:SF11">
    <property type="entry name" value="FUNGAL LIPASE-LIKE DOMAIN-CONTAINING PROTEIN"/>
    <property type="match status" value="1"/>
</dbReference>
<comment type="catalytic activity">
    <reaction evidence="3">
        <text>a monoacylglycerol + H2O = glycerol + a fatty acid + H(+)</text>
        <dbReference type="Rhea" id="RHEA:15245"/>
        <dbReference type="ChEBI" id="CHEBI:15377"/>
        <dbReference type="ChEBI" id="CHEBI:15378"/>
        <dbReference type="ChEBI" id="CHEBI:17408"/>
        <dbReference type="ChEBI" id="CHEBI:17754"/>
        <dbReference type="ChEBI" id="CHEBI:28868"/>
    </reaction>
</comment>